<feature type="transmembrane region" description="Helical" evidence="6">
    <location>
        <begin position="233"/>
        <end position="254"/>
    </location>
</feature>
<feature type="transmembrane region" description="Helical" evidence="6">
    <location>
        <begin position="129"/>
        <end position="149"/>
    </location>
</feature>
<dbReference type="EMBL" id="KZ819286">
    <property type="protein sequence ID" value="PWO00064.1"/>
    <property type="molecule type" value="Genomic_DNA"/>
</dbReference>
<keyword evidence="3 6" id="KW-1133">Transmembrane helix</keyword>
<accession>A0A316ZIE4</accession>
<evidence type="ECO:0000256" key="4">
    <source>
        <dbReference type="ARBA" id="ARBA00023136"/>
    </source>
</evidence>
<evidence type="ECO:0000313" key="8">
    <source>
        <dbReference type="EMBL" id="PWO00064.1"/>
    </source>
</evidence>
<dbReference type="GeneID" id="37268355"/>
<organism evidence="8 9">
    <name type="scientific">Tilletiopsis washingtonensis</name>
    <dbReference type="NCBI Taxonomy" id="58919"/>
    <lineage>
        <taxon>Eukaryota</taxon>
        <taxon>Fungi</taxon>
        <taxon>Dikarya</taxon>
        <taxon>Basidiomycota</taxon>
        <taxon>Ustilaginomycotina</taxon>
        <taxon>Exobasidiomycetes</taxon>
        <taxon>Entylomatales</taxon>
        <taxon>Entylomatales incertae sedis</taxon>
        <taxon>Tilletiopsis</taxon>
    </lineage>
</organism>
<evidence type="ECO:0000256" key="6">
    <source>
        <dbReference type="SAM" id="Phobius"/>
    </source>
</evidence>
<keyword evidence="4 6" id="KW-0472">Membrane</keyword>
<dbReference type="OrthoDB" id="18894at2759"/>
<dbReference type="InterPro" id="IPR004853">
    <property type="entry name" value="Sugar_P_trans_dom"/>
</dbReference>
<feature type="transmembrane region" description="Helical" evidence="6">
    <location>
        <begin position="206"/>
        <end position="227"/>
    </location>
</feature>
<sequence length="537" mass="57954">MPAAPAASSSRSTHSSGSDGERDAVYVESRASRERLRAASSSGTYADRRSEDDDEDAEERRELEEEGDKLYGATLGVGGPQGRGEVWLGRGGRAIGSLGSAAASVADLALGPRPTDDEQERRRQYWRAAVINVALILSWYFFSTIMNLYNSWLFSRKHHAFSYPLFVTSCHMAVQFGLSLALLSACQSWVPRGRNGKRLRPSSSDWGTKVVPCAVATALDIGLSNLSLKTITLTFYTMCKSSNLAFVLFFAFLFGLEKVRLSLIGVIALITVGVIMMVAAETEFVFEGAVQVLSASACGGLRWALTQILLDREGMGMSNPVATIFWLAPVMFVSMLSVSVMIEDWPGLFGGKFFATAGESFKTLGLVMAPGFVAFAMNLSEFALIRRTSVVTLSVAGIFKEASTILLSSSVFGDRLTPVNVSGLIIALLGIGLYNYLKYRLLVVVGAAGASGAETGAYEPLARDRGGAASLGEHGRRLSDEREVVAEDSGSLAMSERDEVLSEAELERRRKRDEEAELSGGGTWKTGQGFFEDSDED</sequence>
<feature type="transmembrane region" description="Helical" evidence="6">
    <location>
        <begin position="161"/>
        <end position="185"/>
    </location>
</feature>
<feature type="domain" description="Sugar phosphate transporter" evidence="7">
    <location>
        <begin position="135"/>
        <end position="435"/>
    </location>
</feature>
<reference evidence="8 9" key="1">
    <citation type="journal article" date="2018" name="Mol. Biol. Evol.">
        <title>Broad Genomic Sampling Reveals a Smut Pathogenic Ancestry of the Fungal Clade Ustilaginomycotina.</title>
        <authorList>
            <person name="Kijpornyongpan T."/>
            <person name="Mondo S.J."/>
            <person name="Barry K."/>
            <person name="Sandor L."/>
            <person name="Lee J."/>
            <person name="Lipzen A."/>
            <person name="Pangilinan J."/>
            <person name="LaButti K."/>
            <person name="Hainaut M."/>
            <person name="Henrissat B."/>
            <person name="Grigoriev I.V."/>
            <person name="Spatafora J.W."/>
            <person name="Aime M.C."/>
        </authorList>
    </citation>
    <scope>NUCLEOTIDE SEQUENCE [LARGE SCALE GENOMIC DNA]</scope>
    <source>
        <strain evidence="8 9">MCA 4186</strain>
    </source>
</reference>
<feature type="compositionally biased region" description="Basic and acidic residues" evidence="5">
    <location>
        <begin position="19"/>
        <end position="37"/>
    </location>
</feature>
<feature type="compositionally biased region" description="Basic and acidic residues" evidence="5">
    <location>
        <begin position="473"/>
        <end position="485"/>
    </location>
</feature>
<evidence type="ECO:0000256" key="1">
    <source>
        <dbReference type="ARBA" id="ARBA00004141"/>
    </source>
</evidence>
<feature type="transmembrane region" description="Helical" evidence="6">
    <location>
        <begin position="362"/>
        <end position="379"/>
    </location>
</feature>
<evidence type="ECO:0000256" key="2">
    <source>
        <dbReference type="ARBA" id="ARBA00022692"/>
    </source>
</evidence>
<dbReference type="InterPro" id="IPR037185">
    <property type="entry name" value="EmrE-like"/>
</dbReference>
<dbReference type="SUPFAM" id="SSF103481">
    <property type="entry name" value="Multidrug resistance efflux transporter EmrE"/>
    <property type="match status" value="1"/>
</dbReference>
<feature type="transmembrane region" description="Helical" evidence="6">
    <location>
        <begin position="322"/>
        <end position="342"/>
    </location>
</feature>
<dbReference type="Pfam" id="PF03151">
    <property type="entry name" value="TPT"/>
    <property type="match status" value="1"/>
</dbReference>
<proteinExistence type="predicted"/>
<evidence type="ECO:0000256" key="3">
    <source>
        <dbReference type="ARBA" id="ARBA00022989"/>
    </source>
</evidence>
<dbReference type="STRING" id="58919.A0A316ZIE4"/>
<evidence type="ECO:0000256" key="5">
    <source>
        <dbReference type="SAM" id="MobiDB-lite"/>
    </source>
</evidence>
<protein>
    <submittedName>
        <fullName evidence="8">TPT-domain-containing protein</fullName>
    </submittedName>
</protein>
<evidence type="ECO:0000313" key="9">
    <source>
        <dbReference type="Proteomes" id="UP000245946"/>
    </source>
</evidence>
<feature type="compositionally biased region" description="Basic and acidic residues" evidence="5">
    <location>
        <begin position="495"/>
        <end position="514"/>
    </location>
</feature>
<dbReference type="RefSeq" id="XP_025600342.1">
    <property type="nucleotide sequence ID" value="XM_025740811.1"/>
</dbReference>
<keyword evidence="9" id="KW-1185">Reference proteome</keyword>
<dbReference type="InterPro" id="IPR050186">
    <property type="entry name" value="TPT_transporter"/>
</dbReference>
<dbReference type="GO" id="GO:0016020">
    <property type="term" value="C:membrane"/>
    <property type="evidence" value="ECO:0007669"/>
    <property type="project" value="UniProtKB-SubCell"/>
</dbReference>
<feature type="region of interest" description="Disordered" evidence="5">
    <location>
        <begin position="470"/>
        <end position="537"/>
    </location>
</feature>
<gene>
    <name evidence="8" type="ORF">FA09DRAFT_315666</name>
</gene>
<name>A0A316ZIE4_9BASI</name>
<dbReference type="PANTHER" id="PTHR11132">
    <property type="entry name" value="SOLUTE CARRIER FAMILY 35"/>
    <property type="match status" value="1"/>
</dbReference>
<feature type="transmembrane region" description="Helical" evidence="6">
    <location>
        <begin position="261"/>
        <end position="280"/>
    </location>
</feature>
<dbReference type="AlphaFoldDB" id="A0A316ZIE4"/>
<dbReference type="Proteomes" id="UP000245946">
    <property type="component" value="Unassembled WGS sequence"/>
</dbReference>
<feature type="compositionally biased region" description="Low complexity" evidence="5">
    <location>
        <begin position="1"/>
        <end position="18"/>
    </location>
</feature>
<evidence type="ECO:0000259" key="7">
    <source>
        <dbReference type="Pfam" id="PF03151"/>
    </source>
</evidence>
<comment type="subcellular location">
    <subcellularLocation>
        <location evidence="1">Membrane</location>
        <topology evidence="1">Multi-pass membrane protein</topology>
    </subcellularLocation>
</comment>
<keyword evidence="2 6" id="KW-0812">Transmembrane</keyword>
<feature type="transmembrane region" description="Helical" evidence="6">
    <location>
        <begin position="419"/>
        <end position="437"/>
    </location>
</feature>
<feature type="region of interest" description="Disordered" evidence="5">
    <location>
        <begin position="1"/>
        <end position="75"/>
    </location>
</feature>